<proteinExistence type="inferred from homology"/>
<dbReference type="InterPro" id="IPR000558">
    <property type="entry name" value="Histone_H2B"/>
</dbReference>
<dbReference type="InterPro" id="IPR009072">
    <property type="entry name" value="Histone-fold"/>
</dbReference>
<dbReference type="GO" id="GO:0000786">
    <property type="term" value="C:nucleosome"/>
    <property type="evidence" value="ECO:0007669"/>
    <property type="project" value="InterPro"/>
</dbReference>
<dbReference type="GO" id="GO:0030527">
    <property type="term" value="F:structural constituent of chromatin"/>
    <property type="evidence" value="ECO:0007669"/>
    <property type="project" value="InterPro"/>
</dbReference>
<dbReference type="AlphaFoldDB" id="A0A8J4UXH0"/>
<evidence type="ECO:0000256" key="1">
    <source>
        <dbReference type="ARBA" id="ARBA00006846"/>
    </source>
</evidence>
<dbReference type="GO" id="GO:0046982">
    <property type="term" value="F:protein heterodimerization activity"/>
    <property type="evidence" value="ECO:0007669"/>
    <property type="project" value="InterPro"/>
</dbReference>
<comment type="similarity">
    <text evidence="1">Belongs to the histone H2B family.</text>
</comment>
<dbReference type="Gene3D" id="1.10.20.10">
    <property type="entry name" value="Histone, subunit A"/>
    <property type="match status" value="1"/>
</dbReference>
<comment type="caution">
    <text evidence="2">The sequence shown here is derived from an EMBL/GenBank/DDBJ whole genome shotgun (WGS) entry which is preliminary data.</text>
</comment>
<evidence type="ECO:0008006" key="4">
    <source>
        <dbReference type="Google" id="ProtNLM"/>
    </source>
</evidence>
<evidence type="ECO:0000313" key="2">
    <source>
        <dbReference type="EMBL" id="KAF2070920.1"/>
    </source>
</evidence>
<dbReference type="Proteomes" id="UP000695562">
    <property type="component" value="Unassembled WGS sequence"/>
</dbReference>
<dbReference type="PRINTS" id="PR00621">
    <property type="entry name" value="HISTONEH2B"/>
</dbReference>
<dbReference type="OrthoDB" id="9832711at2759"/>
<organism evidence="2 3">
    <name type="scientific">Polysphondylium violaceum</name>
    <dbReference type="NCBI Taxonomy" id="133409"/>
    <lineage>
        <taxon>Eukaryota</taxon>
        <taxon>Amoebozoa</taxon>
        <taxon>Evosea</taxon>
        <taxon>Eumycetozoa</taxon>
        <taxon>Dictyostelia</taxon>
        <taxon>Dictyosteliales</taxon>
        <taxon>Dictyosteliaceae</taxon>
        <taxon>Polysphondylium</taxon>
    </lineage>
</organism>
<evidence type="ECO:0000313" key="3">
    <source>
        <dbReference type="Proteomes" id="UP000695562"/>
    </source>
</evidence>
<reference evidence="2" key="1">
    <citation type="submission" date="2020-01" db="EMBL/GenBank/DDBJ databases">
        <title>Development of genomics and gene disruption for Polysphondylium violaceum indicates a role for the polyketide synthase stlB in stalk morphogenesis.</title>
        <authorList>
            <person name="Narita B."/>
            <person name="Kawabe Y."/>
            <person name="Kin K."/>
            <person name="Saito T."/>
            <person name="Gibbs R."/>
            <person name="Kuspa A."/>
            <person name="Muzny D."/>
            <person name="Queller D."/>
            <person name="Richards S."/>
            <person name="Strassman J."/>
            <person name="Sucgang R."/>
            <person name="Worley K."/>
            <person name="Schaap P."/>
        </authorList>
    </citation>
    <scope>NUCLEOTIDE SEQUENCE</scope>
    <source>
        <strain evidence="2">QSvi11</strain>
    </source>
</reference>
<dbReference type="SUPFAM" id="SSF47113">
    <property type="entry name" value="Histone-fold"/>
    <property type="match status" value="2"/>
</dbReference>
<keyword evidence="3" id="KW-1185">Reference proteome</keyword>
<name>A0A8J4UXH0_9MYCE</name>
<gene>
    <name evidence="2" type="ORF">CYY_007764</name>
</gene>
<protein>
    <recommendedName>
        <fullName evidence="4">Histone H2A/H2B/H3 domain-containing protein</fullName>
    </recommendedName>
</protein>
<dbReference type="EMBL" id="AJWJ01000432">
    <property type="protein sequence ID" value="KAF2070920.1"/>
    <property type="molecule type" value="Genomic_DNA"/>
</dbReference>
<accession>A0A8J4UXH0</accession>
<sequence>MYNRGKLGKRKFTRIGYHSKHPREVQFLKKLIKECQFLKKKKLPIRVTASHVLASMIRYVAKEIINTAIELTAIDCCTSKQKQQSTRKPIISDRTIQTAVTLVLSGELSKYAVLFGTKAVQEKKKQTISVSYVQAQIKASCAAVSFTKDACIYLVGVLEYIFLELLDITVVVANYRKIPVCSYIVPYGLNNHVIMN</sequence>
<dbReference type="GO" id="GO:0003677">
    <property type="term" value="F:DNA binding"/>
    <property type="evidence" value="ECO:0007669"/>
    <property type="project" value="InterPro"/>
</dbReference>